<dbReference type="RefSeq" id="WP_099685996.1">
    <property type="nucleotide sequence ID" value="NZ_NWUW01000026.1"/>
</dbReference>
<evidence type="ECO:0000313" key="1">
    <source>
        <dbReference type="EMBL" id="PIE92765.1"/>
    </source>
</evidence>
<dbReference type="AlphaFoldDB" id="A0A2G6Q7P2"/>
<name>A0A2G6Q7P2_9BACI</name>
<protein>
    <submittedName>
        <fullName evidence="1">Uncharacterized protein</fullName>
    </submittedName>
</protein>
<comment type="caution">
    <text evidence="1">The sequence shown here is derived from an EMBL/GenBank/DDBJ whole genome shotgun (WGS) entry which is preliminary data.</text>
</comment>
<dbReference type="Proteomes" id="UP000228484">
    <property type="component" value="Unassembled WGS sequence"/>
</dbReference>
<reference evidence="1 2" key="1">
    <citation type="submission" date="2017-09" db="EMBL/GenBank/DDBJ databases">
        <title>Biocontrol bacteria screening and application from spent mushroom substrate.</title>
        <authorList>
            <person name="Sun X."/>
        </authorList>
    </citation>
    <scope>NUCLEOTIDE SEQUENCE [LARGE SCALE GENOMIC DNA]</scope>
    <source>
        <strain evidence="1 2">100374</strain>
    </source>
</reference>
<evidence type="ECO:0000313" key="2">
    <source>
        <dbReference type="Proteomes" id="UP000228484"/>
    </source>
</evidence>
<keyword evidence="2" id="KW-1185">Reference proteome</keyword>
<accession>A0A2G6Q7P2</accession>
<proteinExistence type="predicted"/>
<gene>
    <name evidence="1" type="ORF">CO726_24675</name>
</gene>
<organism evidence="1 2">
    <name type="scientific">Bacillus fungorum</name>
    <dbReference type="NCBI Taxonomy" id="2039284"/>
    <lineage>
        <taxon>Bacteria</taxon>
        <taxon>Bacillati</taxon>
        <taxon>Bacillota</taxon>
        <taxon>Bacilli</taxon>
        <taxon>Bacillales</taxon>
        <taxon>Bacillaceae</taxon>
        <taxon>Bacillus</taxon>
    </lineage>
</organism>
<sequence>MKKVEKVRIEVRQKIEGVNWEDCPVILDRDFEDMPKNYGERTAIINEKMEELADVYESRLRWNYYGSLQGNYVGVRY</sequence>
<dbReference type="EMBL" id="NWUW01000026">
    <property type="protein sequence ID" value="PIE92765.1"/>
    <property type="molecule type" value="Genomic_DNA"/>
</dbReference>